<dbReference type="STRING" id="106004.A0A1Y2FV55"/>
<dbReference type="OrthoDB" id="15893at2759"/>
<organism evidence="2 3">
    <name type="scientific">Leucosporidium creatinivorum</name>
    <dbReference type="NCBI Taxonomy" id="106004"/>
    <lineage>
        <taxon>Eukaryota</taxon>
        <taxon>Fungi</taxon>
        <taxon>Dikarya</taxon>
        <taxon>Basidiomycota</taxon>
        <taxon>Pucciniomycotina</taxon>
        <taxon>Microbotryomycetes</taxon>
        <taxon>Leucosporidiales</taxon>
        <taxon>Leucosporidium</taxon>
    </lineage>
</organism>
<dbReference type="EMBL" id="MCGR01000013">
    <property type="protein sequence ID" value="ORY87447.1"/>
    <property type="molecule type" value="Genomic_DNA"/>
</dbReference>
<dbReference type="Proteomes" id="UP000193467">
    <property type="component" value="Unassembled WGS sequence"/>
</dbReference>
<proteinExistence type="predicted"/>
<reference evidence="2 3" key="1">
    <citation type="submission" date="2016-07" db="EMBL/GenBank/DDBJ databases">
        <title>Pervasive Adenine N6-methylation of Active Genes in Fungi.</title>
        <authorList>
            <consortium name="DOE Joint Genome Institute"/>
            <person name="Mondo S.J."/>
            <person name="Dannebaum R.O."/>
            <person name="Kuo R.C."/>
            <person name="Labutti K."/>
            <person name="Haridas S."/>
            <person name="Kuo A."/>
            <person name="Salamov A."/>
            <person name="Ahrendt S.R."/>
            <person name="Lipzen A."/>
            <person name="Sullivan W."/>
            <person name="Andreopoulos W.B."/>
            <person name="Clum A."/>
            <person name="Lindquist E."/>
            <person name="Daum C."/>
            <person name="Ramamoorthy G.K."/>
            <person name="Gryganskyi A."/>
            <person name="Culley D."/>
            <person name="Magnuson J.K."/>
            <person name="James T.Y."/>
            <person name="O'Malley M.A."/>
            <person name="Stajich J.E."/>
            <person name="Spatafora J.W."/>
            <person name="Visel A."/>
            <person name="Grigoriev I.V."/>
        </authorList>
    </citation>
    <scope>NUCLEOTIDE SEQUENCE [LARGE SCALE GENOMIC DNA]</scope>
    <source>
        <strain evidence="2 3">62-1032</strain>
    </source>
</reference>
<feature type="region of interest" description="Disordered" evidence="1">
    <location>
        <begin position="115"/>
        <end position="138"/>
    </location>
</feature>
<evidence type="ECO:0000313" key="2">
    <source>
        <dbReference type="EMBL" id="ORY87447.1"/>
    </source>
</evidence>
<evidence type="ECO:0000313" key="3">
    <source>
        <dbReference type="Proteomes" id="UP000193467"/>
    </source>
</evidence>
<evidence type="ECO:0000256" key="1">
    <source>
        <dbReference type="SAM" id="MobiDB-lite"/>
    </source>
</evidence>
<comment type="caution">
    <text evidence="2">The sequence shown here is derived from an EMBL/GenBank/DDBJ whole genome shotgun (WGS) entry which is preliminary data.</text>
</comment>
<protein>
    <submittedName>
        <fullName evidence="2">Uncharacterized protein</fullName>
    </submittedName>
</protein>
<dbReference type="Pfam" id="PF13233">
    <property type="entry name" value="Complex1_LYR_2"/>
    <property type="match status" value="1"/>
</dbReference>
<dbReference type="GO" id="GO:0033615">
    <property type="term" value="P:mitochondrial proton-transporting ATP synthase complex assembly"/>
    <property type="evidence" value="ECO:0007669"/>
    <property type="project" value="InterPro"/>
</dbReference>
<dbReference type="AlphaFoldDB" id="A0A1Y2FV55"/>
<dbReference type="InParanoid" id="A0A1Y2FV55"/>
<dbReference type="PANTHER" id="PTHR28015:SF1">
    <property type="entry name" value="ATP SYNTHASE ASSEMBLY FACTOR FMC1, MITOCHONDRIAL"/>
    <property type="match status" value="1"/>
</dbReference>
<keyword evidence="3" id="KW-1185">Reference proteome</keyword>
<name>A0A1Y2FV55_9BASI</name>
<accession>A0A1Y2FV55</accession>
<sequence>MSLPSLYRSTLRQFVANSIHPRAKRSPTIPAHLRLIFDSARAIPAESPEAAAFARQVDDMVVFLRAHRIHKELVERYNPTSGMTNDERSRKSAKMVGLDYPEPFEEGVAPTMEGARAKKLKEAGEQGQGSLQTMFNSE</sequence>
<dbReference type="InterPro" id="IPR039196">
    <property type="entry name" value="Fmc1"/>
</dbReference>
<feature type="compositionally biased region" description="Polar residues" evidence="1">
    <location>
        <begin position="128"/>
        <end position="138"/>
    </location>
</feature>
<dbReference type="PANTHER" id="PTHR28015">
    <property type="entry name" value="ATP SYNTHASE ASSEMBLY FACTOR FMC1, MITOCHONDRIAL"/>
    <property type="match status" value="1"/>
</dbReference>
<dbReference type="GO" id="GO:0005759">
    <property type="term" value="C:mitochondrial matrix"/>
    <property type="evidence" value="ECO:0007669"/>
    <property type="project" value="TreeGrafter"/>
</dbReference>
<gene>
    <name evidence="2" type="ORF">BCR35DRAFT_302210</name>
</gene>